<evidence type="ECO:0000313" key="1">
    <source>
        <dbReference type="EMBL" id="BBM51130.1"/>
    </source>
</evidence>
<sequence length="82" mass="9546">MPSKWTYISDGRYTDFSFGNTVIEFKHRNNKEISNISIETDIVIQALKTIGKDKVTEEDIEILKNRLTEEQKERLIEEGKVA</sequence>
<dbReference type="AlphaFoldDB" id="A0A510KHH1"/>
<dbReference type="InterPro" id="IPR045738">
    <property type="entry name" value="DUF6088"/>
</dbReference>
<reference evidence="1 2" key="1">
    <citation type="submission" date="2019-07" db="EMBL/GenBank/DDBJ databases">
        <title>Complete Genome Sequence of Leptotrichia trevisanii Strain JMUB3935.</title>
        <authorList>
            <person name="Watanabe S."/>
            <person name="Cui L."/>
        </authorList>
    </citation>
    <scope>NUCLEOTIDE SEQUENCE [LARGE SCALE GENOMIC DNA]</scope>
    <source>
        <strain evidence="1 2">JMUB3935</strain>
    </source>
</reference>
<organism evidence="1 2">
    <name type="scientific">Leptotrichia trevisanii</name>
    <dbReference type="NCBI Taxonomy" id="109328"/>
    <lineage>
        <taxon>Bacteria</taxon>
        <taxon>Fusobacteriati</taxon>
        <taxon>Fusobacteriota</taxon>
        <taxon>Fusobacteriia</taxon>
        <taxon>Fusobacteriales</taxon>
        <taxon>Leptotrichiaceae</taxon>
        <taxon>Leptotrichia</taxon>
    </lineage>
</organism>
<name>A0A510KHH1_9FUSO</name>
<protein>
    <submittedName>
        <fullName evidence="1">Uncharacterized protein</fullName>
    </submittedName>
</protein>
<dbReference type="EMBL" id="AP019840">
    <property type="protein sequence ID" value="BBM51130.1"/>
    <property type="molecule type" value="Genomic_DNA"/>
</dbReference>
<dbReference type="Proteomes" id="UP000321378">
    <property type="component" value="Chromosome"/>
</dbReference>
<proteinExistence type="predicted"/>
<accession>A0A510KHH1</accession>
<gene>
    <name evidence="1" type="ORF">JMUB3935_0080</name>
</gene>
<evidence type="ECO:0000313" key="2">
    <source>
        <dbReference type="Proteomes" id="UP000321378"/>
    </source>
</evidence>
<dbReference type="Pfam" id="PF19570">
    <property type="entry name" value="DUF6088"/>
    <property type="match status" value="1"/>
</dbReference>